<dbReference type="Gene3D" id="3.40.720.10">
    <property type="entry name" value="Alkaline Phosphatase, subunit A"/>
    <property type="match status" value="1"/>
</dbReference>
<dbReference type="PANTHER" id="PTHR31956">
    <property type="entry name" value="NON-SPECIFIC PHOSPHOLIPASE C4-RELATED"/>
    <property type="match status" value="1"/>
</dbReference>
<dbReference type="GO" id="GO:0009395">
    <property type="term" value="P:phospholipid catabolic process"/>
    <property type="evidence" value="ECO:0007669"/>
    <property type="project" value="TreeGrafter"/>
</dbReference>
<feature type="signal peptide" evidence="3">
    <location>
        <begin position="1"/>
        <end position="18"/>
    </location>
</feature>
<keyword evidence="3" id="KW-0732">Signal</keyword>
<gene>
    <name evidence="4" type="ORF">BP5553_00169</name>
</gene>
<keyword evidence="5" id="KW-1185">Reference proteome</keyword>
<dbReference type="EMBL" id="NPIC01000001">
    <property type="protein sequence ID" value="RDL40190.1"/>
    <property type="molecule type" value="Genomic_DNA"/>
</dbReference>
<dbReference type="GO" id="GO:0016788">
    <property type="term" value="F:hydrolase activity, acting on ester bonds"/>
    <property type="evidence" value="ECO:0007669"/>
    <property type="project" value="InterPro"/>
</dbReference>
<keyword evidence="1" id="KW-0378">Hydrolase</keyword>
<comment type="caution">
    <text evidence="4">The sequence shown here is derived from an EMBL/GenBank/DDBJ whole genome shotgun (WGS) entry which is preliminary data.</text>
</comment>
<evidence type="ECO:0000256" key="2">
    <source>
        <dbReference type="SAM" id="MobiDB-lite"/>
    </source>
</evidence>
<accession>A0A370TXE8</accession>
<evidence type="ECO:0000256" key="1">
    <source>
        <dbReference type="ARBA" id="ARBA00022801"/>
    </source>
</evidence>
<dbReference type="FunFam" id="3.40.720.10:FF:000064">
    <property type="entry name" value="Probable acid phosphatase Pho610"/>
    <property type="match status" value="1"/>
</dbReference>
<organism evidence="4 5">
    <name type="scientific">Venustampulla echinocandica</name>
    <dbReference type="NCBI Taxonomy" id="2656787"/>
    <lineage>
        <taxon>Eukaryota</taxon>
        <taxon>Fungi</taxon>
        <taxon>Dikarya</taxon>
        <taxon>Ascomycota</taxon>
        <taxon>Pezizomycotina</taxon>
        <taxon>Leotiomycetes</taxon>
        <taxon>Helotiales</taxon>
        <taxon>Pleuroascaceae</taxon>
        <taxon>Venustampulla</taxon>
    </lineage>
</organism>
<evidence type="ECO:0000313" key="5">
    <source>
        <dbReference type="Proteomes" id="UP000254866"/>
    </source>
</evidence>
<feature type="region of interest" description="Disordered" evidence="2">
    <location>
        <begin position="374"/>
        <end position="409"/>
    </location>
</feature>
<reference evidence="4 5" key="1">
    <citation type="journal article" date="2018" name="IMA Fungus">
        <title>IMA Genome-F 9: Draft genome sequence of Annulohypoxylon stygium, Aspergillus mulundensis, Berkeleyomyces basicola (syn. Thielaviopsis basicola), Ceratocystis smalleyi, two Cercospora beticola strains, Coleophoma cylindrospora, Fusarium fracticaudum, Phialophora cf. hyalina, and Morchella septimelata.</title>
        <authorList>
            <person name="Wingfield B.D."/>
            <person name="Bills G.F."/>
            <person name="Dong Y."/>
            <person name="Huang W."/>
            <person name="Nel W.J."/>
            <person name="Swalarsk-Parry B.S."/>
            <person name="Vaghefi N."/>
            <person name="Wilken P.M."/>
            <person name="An Z."/>
            <person name="de Beer Z.W."/>
            <person name="De Vos L."/>
            <person name="Chen L."/>
            <person name="Duong T.A."/>
            <person name="Gao Y."/>
            <person name="Hammerbacher A."/>
            <person name="Kikkert J.R."/>
            <person name="Li Y."/>
            <person name="Li H."/>
            <person name="Li K."/>
            <person name="Li Q."/>
            <person name="Liu X."/>
            <person name="Ma X."/>
            <person name="Naidoo K."/>
            <person name="Pethybridge S.J."/>
            <person name="Sun J."/>
            <person name="Steenkamp E.T."/>
            <person name="van der Nest M.A."/>
            <person name="van Wyk S."/>
            <person name="Wingfield M.J."/>
            <person name="Xiong C."/>
            <person name="Yue Q."/>
            <person name="Zhang X."/>
        </authorList>
    </citation>
    <scope>NUCLEOTIDE SEQUENCE [LARGE SCALE GENOMIC DNA]</scope>
    <source>
        <strain evidence="4 5">BP 5553</strain>
    </source>
</reference>
<dbReference type="PANTHER" id="PTHR31956:SF15">
    <property type="entry name" value="ACID PHOSPHATASE PHOA"/>
    <property type="match status" value="1"/>
</dbReference>
<dbReference type="InterPro" id="IPR007312">
    <property type="entry name" value="Phosphoesterase"/>
</dbReference>
<dbReference type="RefSeq" id="XP_031872846.1">
    <property type="nucleotide sequence ID" value="XM_032008792.1"/>
</dbReference>
<dbReference type="Proteomes" id="UP000254866">
    <property type="component" value="Unassembled WGS sequence"/>
</dbReference>
<feature type="chain" id="PRO_5016713721" evidence="3">
    <location>
        <begin position="19"/>
        <end position="438"/>
    </location>
</feature>
<dbReference type="STRING" id="2656787.A0A370TXE8"/>
<dbReference type="AlphaFoldDB" id="A0A370TXE8"/>
<dbReference type="InterPro" id="IPR017850">
    <property type="entry name" value="Alkaline_phosphatase_core_sf"/>
</dbReference>
<sequence length="438" mass="47085">MWLSSLLVVGAGVATASAAYAPGKAFDRFITIWLENRDFVEVEKNAHTKALAKDGILLTQYYGLTHPSQPNYIASVGGDYFGMDHDEIAKIPGNVSTVVDLFDTKGISWKGYFEGIPGPGYMGEGSTAPGGSEWTYVSKHNPFISYESISRNGTRLANIQSFADFDTDVKTNKLPQYAHMSPNMDNDGHDTTLEFAANWSQAFLTPLLKNKEFMNNTLILLTYDESETYSVPNRIVSILLGGAVPADLKGTTDDTFYTHYSILSTLENNWGLPNLGRYDVGANVFDFVARKTGYNNHPPSNMASVNNSLSYGGFLHSDEKAYKPIPPPNLQLIGAGGKGVGPSVMEAWGSAKGEKTPYDGSGIVYDGGDGKSNPNAPVYKAQAPAPRVTSPATTNTLPSTAPPTHSPTITSGTSRMMALDVNWAGIGFGVFAIAAFIL</sequence>
<proteinExistence type="predicted"/>
<evidence type="ECO:0000313" key="4">
    <source>
        <dbReference type="EMBL" id="RDL40190.1"/>
    </source>
</evidence>
<feature type="compositionally biased region" description="Polar residues" evidence="2">
    <location>
        <begin position="390"/>
        <end position="399"/>
    </location>
</feature>
<name>A0A370TXE8_9HELO</name>
<evidence type="ECO:0000256" key="3">
    <source>
        <dbReference type="SAM" id="SignalP"/>
    </source>
</evidence>
<dbReference type="Pfam" id="PF04185">
    <property type="entry name" value="Phosphoesterase"/>
    <property type="match status" value="1"/>
</dbReference>
<dbReference type="GeneID" id="43593018"/>
<dbReference type="OrthoDB" id="5135119at2759"/>
<protein>
    <submittedName>
        <fullName evidence="4">Phosphoesterase-domain-containing protein</fullName>
    </submittedName>
</protein>